<sequence length="73" mass="8073">MTQHSASSLNTSRLSYTVRVELEDVDVGNVVVTSPPLLLADKINAYASRVQSLDGKAQIDLEDIKWCIEEMHA</sequence>
<accession>A0A409WYC0</accession>
<dbReference type="Proteomes" id="UP000283269">
    <property type="component" value="Unassembled WGS sequence"/>
</dbReference>
<dbReference type="AlphaFoldDB" id="A0A409WYC0"/>
<dbReference type="EMBL" id="NHYD01003013">
    <property type="protein sequence ID" value="PPQ83513.1"/>
    <property type="molecule type" value="Genomic_DNA"/>
</dbReference>
<evidence type="ECO:0000313" key="1">
    <source>
        <dbReference type="EMBL" id="PPQ83513.1"/>
    </source>
</evidence>
<proteinExistence type="predicted"/>
<comment type="caution">
    <text evidence="1">The sequence shown here is derived from an EMBL/GenBank/DDBJ whole genome shotgun (WGS) entry which is preliminary data.</text>
</comment>
<dbReference type="InParanoid" id="A0A409WYC0"/>
<evidence type="ECO:0000313" key="2">
    <source>
        <dbReference type="Proteomes" id="UP000283269"/>
    </source>
</evidence>
<gene>
    <name evidence="1" type="ORF">CVT25_007003</name>
</gene>
<name>A0A409WYC0_PSICY</name>
<organism evidence="1 2">
    <name type="scientific">Psilocybe cyanescens</name>
    <dbReference type="NCBI Taxonomy" id="93625"/>
    <lineage>
        <taxon>Eukaryota</taxon>
        <taxon>Fungi</taxon>
        <taxon>Dikarya</taxon>
        <taxon>Basidiomycota</taxon>
        <taxon>Agaricomycotina</taxon>
        <taxon>Agaricomycetes</taxon>
        <taxon>Agaricomycetidae</taxon>
        <taxon>Agaricales</taxon>
        <taxon>Agaricineae</taxon>
        <taxon>Strophariaceae</taxon>
        <taxon>Psilocybe</taxon>
    </lineage>
</organism>
<protein>
    <submittedName>
        <fullName evidence="1">Uncharacterized protein</fullName>
    </submittedName>
</protein>
<reference evidence="1 2" key="1">
    <citation type="journal article" date="2018" name="Evol. Lett.">
        <title>Horizontal gene cluster transfer increased hallucinogenic mushroom diversity.</title>
        <authorList>
            <person name="Reynolds H.T."/>
            <person name="Vijayakumar V."/>
            <person name="Gluck-Thaler E."/>
            <person name="Korotkin H.B."/>
            <person name="Matheny P.B."/>
            <person name="Slot J.C."/>
        </authorList>
    </citation>
    <scope>NUCLEOTIDE SEQUENCE [LARGE SCALE GENOMIC DNA]</scope>
    <source>
        <strain evidence="1 2">2631</strain>
    </source>
</reference>
<keyword evidence="2" id="KW-1185">Reference proteome</keyword>